<dbReference type="Proteomes" id="UP000053105">
    <property type="component" value="Unassembled WGS sequence"/>
</dbReference>
<dbReference type="InterPro" id="IPR034393">
    <property type="entry name" value="TatSF1-like"/>
</dbReference>
<name>A0A0N0BHA0_9HYME</name>
<feature type="compositionally biased region" description="Basic and acidic residues" evidence="6">
    <location>
        <begin position="273"/>
        <end position="282"/>
    </location>
</feature>
<organism evidence="8 9">
    <name type="scientific">Melipona quadrifasciata</name>
    <dbReference type="NCBI Taxonomy" id="166423"/>
    <lineage>
        <taxon>Eukaryota</taxon>
        <taxon>Metazoa</taxon>
        <taxon>Ecdysozoa</taxon>
        <taxon>Arthropoda</taxon>
        <taxon>Hexapoda</taxon>
        <taxon>Insecta</taxon>
        <taxon>Pterygota</taxon>
        <taxon>Neoptera</taxon>
        <taxon>Endopterygota</taxon>
        <taxon>Hymenoptera</taxon>
        <taxon>Apocrita</taxon>
        <taxon>Aculeata</taxon>
        <taxon>Apoidea</taxon>
        <taxon>Anthophila</taxon>
        <taxon>Apidae</taxon>
        <taxon>Melipona</taxon>
    </lineage>
</organism>
<gene>
    <name evidence="8" type="ORF">WN51_12075</name>
</gene>
<dbReference type="FunFam" id="3.30.70.330:FF:000105">
    <property type="entry name" value="HIV Tat-specific factor 1 homolog"/>
    <property type="match status" value="1"/>
</dbReference>
<evidence type="ECO:0000259" key="7">
    <source>
        <dbReference type="SMART" id="SM00361"/>
    </source>
</evidence>
<keyword evidence="5" id="KW-0508">mRNA splicing</keyword>
<dbReference type="GO" id="GO:0005686">
    <property type="term" value="C:U2 snRNP"/>
    <property type="evidence" value="ECO:0007669"/>
    <property type="project" value="TreeGrafter"/>
</dbReference>
<evidence type="ECO:0000313" key="9">
    <source>
        <dbReference type="Proteomes" id="UP000053105"/>
    </source>
</evidence>
<keyword evidence="4" id="KW-0694">RNA-binding</keyword>
<evidence type="ECO:0000313" key="8">
    <source>
        <dbReference type="EMBL" id="KOX75748.1"/>
    </source>
</evidence>
<dbReference type="InterPro" id="IPR035979">
    <property type="entry name" value="RBD_domain_sf"/>
</dbReference>
<dbReference type="PANTHER" id="PTHR15608">
    <property type="entry name" value="SPLICING FACTOR U2AF-ASSOCIATED PROTEIN 2"/>
    <property type="match status" value="1"/>
</dbReference>
<accession>A0A0N0BHA0</accession>
<dbReference type="GO" id="GO:0005684">
    <property type="term" value="C:U2-type spliceosomal complex"/>
    <property type="evidence" value="ECO:0007669"/>
    <property type="project" value="TreeGrafter"/>
</dbReference>
<keyword evidence="2" id="KW-0507">mRNA processing</keyword>
<dbReference type="STRING" id="166423.A0A0N0BHA0"/>
<feature type="compositionally biased region" description="Basic and acidic residues" evidence="6">
    <location>
        <begin position="234"/>
        <end position="265"/>
    </location>
</feature>
<dbReference type="InterPro" id="IPR003954">
    <property type="entry name" value="RRM_euk-type"/>
</dbReference>
<dbReference type="SUPFAM" id="SSF54928">
    <property type="entry name" value="RNA-binding domain, RBD"/>
    <property type="match status" value="1"/>
</dbReference>
<evidence type="ECO:0000256" key="5">
    <source>
        <dbReference type="ARBA" id="ARBA00023187"/>
    </source>
</evidence>
<dbReference type="GO" id="GO:0003723">
    <property type="term" value="F:RNA binding"/>
    <property type="evidence" value="ECO:0007669"/>
    <property type="project" value="UniProtKB-KW"/>
</dbReference>
<dbReference type="PANTHER" id="PTHR15608:SF0">
    <property type="entry name" value="HIV TAT-SPECIFIC FACTOR 1"/>
    <property type="match status" value="1"/>
</dbReference>
<feature type="domain" description="RNA recognition motif" evidence="7">
    <location>
        <begin position="106"/>
        <end position="186"/>
    </location>
</feature>
<dbReference type="CDD" id="cd12282">
    <property type="entry name" value="RRM2_TatSF1_like"/>
    <property type="match status" value="1"/>
</dbReference>
<protein>
    <submittedName>
        <fullName evidence="8">HIV Tat-specific factor 1</fullName>
    </submittedName>
</protein>
<dbReference type="OrthoDB" id="10258585at2759"/>
<keyword evidence="3" id="KW-0677">Repeat</keyword>
<evidence type="ECO:0000256" key="1">
    <source>
        <dbReference type="ARBA" id="ARBA00007747"/>
    </source>
</evidence>
<comment type="similarity">
    <text evidence="1">Belongs to the HTATSF1 family.</text>
</comment>
<dbReference type="Gene3D" id="3.30.70.330">
    <property type="match status" value="1"/>
</dbReference>
<dbReference type="InterPro" id="IPR012677">
    <property type="entry name" value="Nucleotide-bd_a/b_plait_sf"/>
</dbReference>
<reference evidence="8 9" key="1">
    <citation type="submission" date="2015-07" db="EMBL/GenBank/DDBJ databases">
        <title>The genome of Melipona quadrifasciata.</title>
        <authorList>
            <person name="Pan H."/>
            <person name="Kapheim K."/>
        </authorList>
    </citation>
    <scope>NUCLEOTIDE SEQUENCE [LARGE SCALE GENOMIC DNA]</scope>
    <source>
        <strain evidence="8">0111107301</strain>
        <tissue evidence="8">Whole body</tissue>
    </source>
</reference>
<evidence type="ECO:0000256" key="6">
    <source>
        <dbReference type="SAM" id="MobiDB-lite"/>
    </source>
</evidence>
<sequence>MLGRDDFGDYAADYPPGLRNLKAQFSFFRSVESVDLALKILDKSQIRGKTLSVQRAKFQMKGETYDPALKPKRKKKDKERQKKLHEKLFDWKPERAPGEPMRHERVVIIKNLFSPEDFDKEVSLLLEYQQDIRSECLKCGDVRKVVIYDRHPEGVAQVTFRESTEAQACVQLLNGRWFSQRKISAEIWDGKTRYKIAETDAETEARIAKWDQYLDDGQEEPRQKVAKSMNKGKQKQEETAKKNSEETETAKRSNIAERATTEEVARASSNSEHSGELVRNND</sequence>
<feature type="region of interest" description="Disordered" evidence="6">
    <location>
        <begin position="213"/>
        <end position="282"/>
    </location>
</feature>
<dbReference type="SMART" id="SM00361">
    <property type="entry name" value="RRM_1"/>
    <property type="match status" value="1"/>
</dbReference>
<evidence type="ECO:0000256" key="4">
    <source>
        <dbReference type="ARBA" id="ARBA00022884"/>
    </source>
</evidence>
<dbReference type="AlphaFoldDB" id="A0A0N0BHA0"/>
<dbReference type="Pfam" id="PF00076">
    <property type="entry name" value="RRM_1"/>
    <property type="match status" value="1"/>
</dbReference>
<dbReference type="InterPro" id="IPR000504">
    <property type="entry name" value="RRM_dom"/>
</dbReference>
<dbReference type="GO" id="GO:0000398">
    <property type="term" value="P:mRNA splicing, via spliceosome"/>
    <property type="evidence" value="ECO:0007669"/>
    <property type="project" value="UniProtKB-ARBA"/>
</dbReference>
<keyword evidence="9" id="KW-1185">Reference proteome</keyword>
<evidence type="ECO:0000256" key="3">
    <source>
        <dbReference type="ARBA" id="ARBA00022737"/>
    </source>
</evidence>
<dbReference type="EMBL" id="KQ435759">
    <property type="protein sequence ID" value="KOX75748.1"/>
    <property type="molecule type" value="Genomic_DNA"/>
</dbReference>
<proteinExistence type="inferred from homology"/>
<evidence type="ECO:0000256" key="2">
    <source>
        <dbReference type="ARBA" id="ARBA00022664"/>
    </source>
</evidence>